<accession>A0A383D548</accession>
<reference evidence="2" key="1">
    <citation type="submission" date="2018-05" db="EMBL/GenBank/DDBJ databases">
        <authorList>
            <person name="Lanie J.A."/>
            <person name="Ng W.-L."/>
            <person name="Kazmierczak K.M."/>
            <person name="Andrzejewski T.M."/>
            <person name="Davidsen T.M."/>
            <person name="Wayne K.J."/>
            <person name="Tettelin H."/>
            <person name="Glass J.I."/>
            <person name="Rusch D."/>
            <person name="Podicherti R."/>
            <person name="Tsui H.-C.T."/>
            <person name="Winkler M.E."/>
        </authorList>
    </citation>
    <scope>NUCLEOTIDE SEQUENCE</scope>
</reference>
<dbReference type="GO" id="GO:0005794">
    <property type="term" value="C:Golgi apparatus"/>
    <property type="evidence" value="ECO:0007669"/>
    <property type="project" value="TreeGrafter"/>
</dbReference>
<dbReference type="GO" id="GO:0006487">
    <property type="term" value="P:protein N-linked glycosylation"/>
    <property type="evidence" value="ECO:0007669"/>
    <property type="project" value="TreeGrafter"/>
</dbReference>
<dbReference type="PANTHER" id="PTHR31121:SF6">
    <property type="entry name" value="ALPHA-1,2 MANNOSYLTRANSFERASE KTR1"/>
    <property type="match status" value="1"/>
</dbReference>
<dbReference type="GO" id="GO:0016020">
    <property type="term" value="C:membrane"/>
    <property type="evidence" value="ECO:0007669"/>
    <property type="project" value="InterPro"/>
</dbReference>
<name>A0A383D548_9ZZZZ</name>
<dbReference type="InterPro" id="IPR029044">
    <property type="entry name" value="Nucleotide-diphossugar_trans"/>
</dbReference>
<dbReference type="AlphaFoldDB" id="A0A383D548"/>
<gene>
    <name evidence="2" type="ORF">METZ01_LOCUS492274</name>
</gene>
<organism evidence="2">
    <name type="scientific">marine metagenome</name>
    <dbReference type="NCBI Taxonomy" id="408172"/>
    <lineage>
        <taxon>unclassified sequences</taxon>
        <taxon>metagenomes</taxon>
        <taxon>ecological metagenomes</taxon>
    </lineage>
</organism>
<dbReference type="GO" id="GO:0000026">
    <property type="term" value="F:alpha-1,2-mannosyltransferase activity"/>
    <property type="evidence" value="ECO:0007669"/>
    <property type="project" value="TreeGrafter"/>
</dbReference>
<evidence type="ECO:0000256" key="1">
    <source>
        <dbReference type="ARBA" id="ARBA00022679"/>
    </source>
</evidence>
<dbReference type="PANTHER" id="PTHR31121">
    <property type="entry name" value="ALPHA-1,2 MANNOSYLTRANSFERASE KTR1"/>
    <property type="match status" value="1"/>
</dbReference>
<proteinExistence type="predicted"/>
<dbReference type="EMBL" id="UINC01214269">
    <property type="protein sequence ID" value="SVE39420.1"/>
    <property type="molecule type" value="Genomic_DNA"/>
</dbReference>
<protein>
    <submittedName>
        <fullName evidence="2">Uncharacterized protein</fullName>
    </submittedName>
</protein>
<keyword evidence="1" id="KW-0808">Transferase</keyword>
<feature type="non-terminal residue" evidence="2">
    <location>
        <position position="1"/>
    </location>
</feature>
<sequence length="185" mass="21724">YQNTELEKYDYIMTHDDESGYAKMMDYDPFEIIAKSGSLFGAYSFGQRLNNGKPHQGHLDTRIGLYQFTKNFIDSHRIIPKSELLIEIMKSPNPEERFHYLDWADTYVINTEIFKSESWLLWINAVNKSGGIYKYRWGDNEIYSLYAHIFIGTIYNLKTVDDGYHNQGMFRGLCDLAPNVKNIYK</sequence>
<dbReference type="SUPFAM" id="SSF53448">
    <property type="entry name" value="Nucleotide-diphospho-sugar transferases"/>
    <property type="match status" value="1"/>
</dbReference>
<evidence type="ECO:0000313" key="2">
    <source>
        <dbReference type="EMBL" id="SVE39420.1"/>
    </source>
</evidence>
<dbReference type="InterPro" id="IPR002685">
    <property type="entry name" value="Glyco_trans_15"/>
</dbReference>
<dbReference type="Gene3D" id="3.90.550.10">
    <property type="entry name" value="Spore Coat Polysaccharide Biosynthesis Protein SpsA, Chain A"/>
    <property type="match status" value="1"/>
</dbReference>
<dbReference type="GO" id="GO:0000032">
    <property type="term" value="P:cell wall mannoprotein biosynthetic process"/>
    <property type="evidence" value="ECO:0007669"/>
    <property type="project" value="TreeGrafter"/>
</dbReference>
<dbReference type="Pfam" id="PF01793">
    <property type="entry name" value="Glyco_transf_15"/>
    <property type="match status" value="1"/>
</dbReference>